<evidence type="ECO:0000313" key="3">
    <source>
        <dbReference type="EMBL" id="OCK77072.1"/>
    </source>
</evidence>
<evidence type="ECO:0000313" key="4">
    <source>
        <dbReference type="Proteomes" id="UP000250266"/>
    </source>
</evidence>
<keyword evidence="1" id="KW-1133">Transmembrane helix</keyword>
<dbReference type="AlphaFoldDB" id="A0A8E2JC86"/>
<keyword evidence="4" id="KW-1185">Reference proteome</keyword>
<gene>
    <name evidence="3" type="ORF">K432DRAFT_395919</name>
</gene>
<organism evidence="3 4">
    <name type="scientific">Lepidopterella palustris CBS 459.81</name>
    <dbReference type="NCBI Taxonomy" id="1314670"/>
    <lineage>
        <taxon>Eukaryota</taxon>
        <taxon>Fungi</taxon>
        <taxon>Dikarya</taxon>
        <taxon>Ascomycota</taxon>
        <taxon>Pezizomycotina</taxon>
        <taxon>Dothideomycetes</taxon>
        <taxon>Pleosporomycetidae</taxon>
        <taxon>Mytilinidiales</taxon>
        <taxon>Argynnaceae</taxon>
        <taxon>Lepidopterella</taxon>
    </lineage>
</organism>
<protein>
    <submittedName>
        <fullName evidence="3">Uncharacterized protein</fullName>
    </submittedName>
</protein>
<feature type="transmembrane region" description="Helical" evidence="1">
    <location>
        <begin position="99"/>
        <end position="122"/>
    </location>
</feature>
<keyword evidence="1" id="KW-0472">Membrane</keyword>
<feature type="signal peptide" evidence="2">
    <location>
        <begin position="1"/>
        <end position="19"/>
    </location>
</feature>
<dbReference type="Proteomes" id="UP000250266">
    <property type="component" value="Unassembled WGS sequence"/>
</dbReference>
<keyword evidence="2" id="KW-0732">Signal</keyword>
<dbReference type="EMBL" id="KV745157">
    <property type="protein sequence ID" value="OCK77072.1"/>
    <property type="molecule type" value="Genomic_DNA"/>
</dbReference>
<name>A0A8E2JC86_9PEZI</name>
<evidence type="ECO:0000256" key="1">
    <source>
        <dbReference type="SAM" id="Phobius"/>
    </source>
</evidence>
<keyword evidence="1" id="KW-0812">Transmembrane</keyword>
<feature type="chain" id="PRO_5034729163" evidence="2">
    <location>
        <begin position="20"/>
        <end position="136"/>
    </location>
</feature>
<reference evidence="3 4" key="1">
    <citation type="journal article" date="2016" name="Nat. Commun.">
        <title>Ectomycorrhizal ecology is imprinted in the genome of the dominant symbiotic fungus Cenococcum geophilum.</title>
        <authorList>
            <consortium name="DOE Joint Genome Institute"/>
            <person name="Peter M."/>
            <person name="Kohler A."/>
            <person name="Ohm R.A."/>
            <person name="Kuo A."/>
            <person name="Krutzmann J."/>
            <person name="Morin E."/>
            <person name="Arend M."/>
            <person name="Barry K.W."/>
            <person name="Binder M."/>
            <person name="Choi C."/>
            <person name="Clum A."/>
            <person name="Copeland A."/>
            <person name="Grisel N."/>
            <person name="Haridas S."/>
            <person name="Kipfer T."/>
            <person name="LaButti K."/>
            <person name="Lindquist E."/>
            <person name="Lipzen A."/>
            <person name="Maire R."/>
            <person name="Meier B."/>
            <person name="Mihaltcheva S."/>
            <person name="Molinier V."/>
            <person name="Murat C."/>
            <person name="Poggeler S."/>
            <person name="Quandt C.A."/>
            <person name="Sperisen C."/>
            <person name="Tritt A."/>
            <person name="Tisserant E."/>
            <person name="Crous P.W."/>
            <person name="Henrissat B."/>
            <person name="Nehls U."/>
            <person name="Egli S."/>
            <person name="Spatafora J.W."/>
            <person name="Grigoriev I.V."/>
            <person name="Martin F.M."/>
        </authorList>
    </citation>
    <scope>NUCLEOTIDE SEQUENCE [LARGE SCALE GENOMIC DNA]</scope>
    <source>
        <strain evidence="3 4">CBS 459.81</strain>
    </source>
</reference>
<evidence type="ECO:0000256" key="2">
    <source>
        <dbReference type="SAM" id="SignalP"/>
    </source>
</evidence>
<accession>A0A8E2JC86</accession>
<sequence length="136" mass="15302">MKDAHLILSIAAFISVALGNAIHANAITIPPLQITTLPAEPLVKRQNSNGLTDNLSVVGYYYTPSTCRHILRTTDGHRLDFPRLVHFLRFYTDMNDVRITIILLRSIESVHIYLGLFVLLLLPHGDWQSSGMYSDD</sequence>
<proteinExistence type="predicted"/>